<dbReference type="Gene3D" id="3.30.2180.10">
    <property type="entry name" value="ATP12-like"/>
    <property type="match status" value="1"/>
</dbReference>
<evidence type="ECO:0000256" key="2">
    <source>
        <dbReference type="ARBA" id="ARBA00022946"/>
    </source>
</evidence>
<dbReference type="GO" id="GO:0043461">
    <property type="term" value="P:proton-transporting ATP synthase complex assembly"/>
    <property type="evidence" value="ECO:0007669"/>
    <property type="project" value="InterPro"/>
</dbReference>
<dbReference type="HOGENOM" id="CLU_047893_3_0_5"/>
<dbReference type="PANTHER" id="PTHR21013">
    <property type="entry name" value="ATP SYNTHASE MITOCHONDRIAL F1 COMPLEX ASSEMBLY FACTOR 2/ATP12 PROTEIN, MITOCHONDRIAL PRECURSOR"/>
    <property type="match status" value="1"/>
</dbReference>
<dbReference type="OrthoDB" id="9797825at2"/>
<gene>
    <name evidence="4" type="ORF">thalar_02578</name>
</gene>
<dbReference type="RefSeq" id="WP_021101932.1">
    <property type="nucleotide sequence ID" value="NZ_KE557314.1"/>
</dbReference>
<evidence type="ECO:0000256" key="3">
    <source>
        <dbReference type="ARBA" id="ARBA00023186"/>
    </source>
</evidence>
<accession>S9RFH2</accession>
<dbReference type="InterPro" id="IPR023335">
    <property type="entry name" value="ATP12_ortho_dom_sf"/>
</dbReference>
<dbReference type="Proteomes" id="UP000015351">
    <property type="component" value="Unassembled WGS sequence"/>
</dbReference>
<comment type="caution">
    <text evidence="4">The sequence shown here is derived from an EMBL/GenBank/DDBJ whole genome shotgun (WGS) entry which is preliminary data.</text>
</comment>
<dbReference type="InterPro" id="IPR011419">
    <property type="entry name" value="ATP12_ATP_synth-F1-assembly"/>
</dbReference>
<protein>
    <submittedName>
        <fullName evidence="4">Chaperone</fullName>
    </submittedName>
</protein>
<organism evidence="4 5">
    <name type="scientific">Litoreibacter arenae DSM 19593</name>
    <dbReference type="NCBI Taxonomy" id="1123360"/>
    <lineage>
        <taxon>Bacteria</taxon>
        <taxon>Pseudomonadati</taxon>
        <taxon>Pseudomonadota</taxon>
        <taxon>Alphaproteobacteria</taxon>
        <taxon>Rhodobacterales</taxon>
        <taxon>Roseobacteraceae</taxon>
        <taxon>Litoreibacter</taxon>
    </lineage>
</organism>
<dbReference type="InterPro" id="IPR042272">
    <property type="entry name" value="ATP12_ATP_synth-F1-assembly_N"/>
</dbReference>
<keyword evidence="2" id="KW-0809">Transit peptide</keyword>
<dbReference type="Gene3D" id="1.10.3580.10">
    <property type="entry name" value="ATP12 ATPase"/>
    <property type="match status" value="1"/>
</dbReference>
<dbReference type="EMBL" id="AONI01000015">
    <property type="protein sequence ID" value="EPX76860.1"/>
    <property type="molecule type" value="Genomic_DNA"/>
</dbReference>
<dbReference type="SUPFAM" id="SSF160909">
    <property type="entry name" value="ATP12-like"/>
    <property type="match status" value="1"/>
</dbReference>
<dbReference type="eggNOG" id="COG5387">
    <property type="taxonomic scope" value="Bacteria"/>
</dbReference>
<reference evidence="5" key="1">
    <citation type="journal article" date="2013" name="Stand. Genomic Sci.">
        <title>Genome sequence of the Litoreibacter arenae type strain (DSM 19593(T)), a member of the Roseobacter clade isolated from sea sand.</title>
        <authorList>
            <person name="Riedel T."/>
            <person name="Fiebig A."/>
            <person name="Petersen J."/>
            <person name="Gronow S."/>
            <person name="Kyrpides N.C."/>
            <person name="Goker M."/>
            <person name="Klenk H.P."/>
        </authorList>
    </citation>
    <scope>NUCLEOTIDE SEQUENCE [LARGE SCALE GENOMIC DNA]</scope>
    <source>
        <strain evidence="5">DSM 19593</strain>
    </source>
</reference>
<evidence type="ECO:0000256" key="1">
    <source>
        <dbReference type="ARBA" id="ARBA00008231"/>
    </source>
</evidence>
<evidence type="ECO:0000313" key="4">
    <source>
        <dbReference type="EMBL" id="EPX76860.1"/>
    </source>
</evidence>
<dbReference type="PATRIC" id="fig|1123360.3.peg.2555"/>
<proteinExistence type="inferred from homology"/>
<comment type="similarity">
    <text evidence="1">Belongs to the ATP12 family.</text>
</comment>
<dbReference type="AlphaFoldDB" id="S9RFH2"/>
<keyword evidence="3" id="KW-0143">Chaperone</keyword>
<evidence type="ECO:0000313" key="5">
    <source>
        <dbReference type="Proteomes" id="UP000015351"/>
    </source>
</evidence>
<dbReference type="Pfam" id="PF07542">
    <property type="entry name" value="ATP12"/>
    <property type="match status" value="1"/>
</dbReference>
<dbReference type="STRING" id="1123360.thalar_02578"/>
<dbReference type="PANTHER" id="PTHR21013:SF10">
    <property type="entry name" value="ATP SYNTHASE MITOCHONDRIAL F1 COMPLEX ASSEMBLY FACTOR 2"/>
    <property type="match status" value="1"/>
</dbReference>
<sequence length="240" mass="26362">MSEWAAKRFWENVTADEVEGGFAVHLDGRPVRTPLKAPVVVPTRAMAEAMKAEWDAQGEKIDPLSMPVTRAVNAALDKVATQHAEVVDMLAAYGDSDLLCYRADSPEGLVRKQAEGWDPMVDWSATALGAPLQLRTGVMHKPQAPETLTTLRRHVAGFDAFELTAFHDLVAITGSLILGLAVTRGELDADKAWTLSRIDEDWQMAQWGADEDAEAQAALKKRDLLRAEVFYHLGAQDRAD</sequence>
<name>S9RFH2_9RHOB</name>
<keyword evidence="5" id="KW-1185">Reference proteome</keyword>